<keyword evidence="8" id="KW-1003">Cell membrane</keyword>
<dbReference type="NCBIfam" id="TIGR01145">
    <property type="entry name" value="ATP_synt_delta"/>
    <property type="match status" value="1"/>
</dbReference>
<dbReference type="AlphaFoldDB" id="A0A4R2QYP7"/>
<evidence type="ECO:0000313" key="10">
    <source>
        <dbReference type="Proteomes" id="UP000294911"/>
    </source>
</evidence>
<dbReference type="RefSeq" id="WP_132876229.1">
    <property type="nucleotide sequence ID" value="NZ_SLXQ01000002.1"/>
</dbReference>
<evidence type="ECO:0000256" key="6">
    <source>
        <dbReference type="ARBA" id="ARBA00023196"/>
    </source>
</evidence>
<dbReference type="PRINTS" id="PR00125">
    <property type="entry name" value="ATPASEDELTA"/>
</dbReference>
<evidence type="ECO:0000256" key="1">
    <source>
        <dbReference type="ARBA" id="ARBA00004370"/>
    </source>
</evidence>
<keyword evidence="6 8" id="KW-0139">CF(1)</keyword>
<keyword evidence="2 8" id="KW-0813">Transport</keyword>
<dbReference type="GO" id="GO:0005886">
    <property type="term" value="C:plasma membrane"/>
    <property type="evidence" value="ECO:0007669"/>
    <property type="project" value="UniProtKB-SubCell"/>
</dbReference>
<dbReference type="GO" id="GO:0046933">
    <property type="term" value="F:proton-transporting ATP synthase activity, rotational mechanism"/>
    <property type="evidence" value="ECO:0007669"/>
    <property type="project" value="UniProtKB-UniRule"/>
</dbReference>
<dbReference type="InterPro" id="IPR020781">
    <property type="entry name" value="ATPase_OSCP/d_CS"/>
</dbReference>
<comment type="subcellular location">
    <subcellularLocation>
        <location evidence="8">Cell membrane</location>
        <topology evidence="8">Peripheral membrane protein</topology>
    </subcellularLocation>
    <subcellularLocation>
        <location evidence="1">Membrane</location>
    </subcellularLocation>
</comment>
<dbReference type="NCBIfam" id="NF009967">
    <property type="entry name" value="PRK13430.1"/>
    <property type="match status" value="1"/>
</dbReference>
<reference evidence="9 10" key="1">
    <citation type="submission" date="2019-03" db="EMBL/GenBank/DDBJ databases">
        <title>Genomic Encyclopedia of Type Strains, Phase IV (KMG-IV): sequencing the most valuable type-strain genomes for metagenomic binning, comparative biology and taxonomic classification.</title>
        <authorList>
            <person name="Goeker M."/>
        </authorList>
    </citation>
    <scope>NUCLEOTIDE SEQUENCE [LARGE SCALE GENOMIC DNA]</scope>
    <source>
        <strain evidence="9 10">DSM 45765</strain>
    </source>
</reference>
<comment type="function">
    <text evidence="8">This protein is part of the stalk that links CF(0) to CF(1). It either transmits conformational changes from CF(0) to CF(1) or is implicated in proton conduction.</text>
</comment>
<evidence type="ECO:0000256" key="8">
    <source>
        <dbReference type="HAMAP-Rule" id="MF_01416"/>
    </source>
</evidence>
<comment type="similarity">
    <text evidence="8">Belongs to the ATPase delta chain family.</text>
</comment>
<evidence type="ECO:0000256" key="7">
    <source>
        <dbReference type="ARBA" id="ARBA00023310"/>
    </source>
</evidence>
<evidence type="ECO:0000256" key="4">
    <source>
        <dbReference type="ARBA" id="ARBA00023065"/>
    </source>
</evidence>
<keyword evidence="5 8" id="KW-0472">Membrane</keyword>
<comment type="caution">
    <text evidence="9">The sequence shown here is derived from an EMBL/GenBank/DDBJ whole genome shotgun (WGS) entry which is preliminary data.</text>
</comment>
<dbReference type="Pfam" id="PF00213">
    <property type="entry name" value="OSCP"/>
    <property type="match status" value="1"/>
</dbReference>
<dbReference type="EMBL" id="SLXQ01000002">
    <property type="protein sequence ID" value="TCP54817.1"/>
    <property type="molecule type" value="Genomic_DNA"/>
</dbReference>
<evidence type="ECO:0000256" key="3">
    <source>
        <dbReference type="ARBA" id="ARBA00022781"/>
    </source>
</evidence>
<keyword evidence="4 8" id="KW-0406">Ion transport</keyword>
<dbReference type="Proteomes" id="UP000294911">
    <property type="component" value="Unassembled WGS sequence"/>
</dbReference>
<dbReference type="GO" id="GO:0045259">
    <property type="term" value="C:proton-transporting ATP synthase complex"/>
    <property type="evidence" value="ECO:0007669"/>
    <property type="project" value="UniProtKB-KW"/>
</dbReference>
<evidence type="ECO:0000313" key="9">
    <source>
        <dbReference type="EMBL" id="TCP54817.1"/>
    </source>
</evidence>
<keyword evidence="3 8" id="KW-0375">Hydrogen ion transport</keyword>
<keyword evidence="7 8" id="KW-0066">ATP synthesis</keyword>
<protein>
    <recommendedName>
        <fullName evidence="8">ATP synthase subunit delta</fullName>
    </recommendedName>
    <alternativeName>
        <fullName evidence="8">ATP synthase F(1) sector subunit delta</fullName>
    </alternativeName>
    <alternativeName>
        <fullName evidence="8">F-type ATPase subunit delta</fullName>
        <shortName evidence="8">F-ATPase subunit delta</shortName>
    </alternativeName>
</protein>
<organism evidence="9 10">
    <name type="scientific">Tamaricihabitans halophyticus</name>
    <dbReference type="NCBI Taxonomy" id="1262583"/>
    <lineage>
        <taxon>Bacteria</taxon>
        <taxon>Bacillati</taxon>
        <taxon>Actinomycetota</taxon>
        <taxon>Actinomycetes</taxon>
        <taxon>Pseudonocardiales</taxon>
        <taxon>Pseudonocardiaceae</taxon>
        <taxon>Tamaricihabitans</taxon>
    </lineage>
</organism>
<dbReference type="PANTHER" id="PTHR11910">
    <property type="entry name" value="ATP SYNTHASE DELTA CHAIN"/>
    <property type="match status" value="1"/>
</dbReference>
<dbReference type="HAMAP" id="MF_01416">
    <property type="entry name" value="ATP_synth_delta_bact"/>
    <property type="match status" value="1"/>
</dbReference>
<evidence type="ECO:0000256" key="2">
    <source>
        <dbReference type="ARBA" id="ARBA00022448"/>
    </source>
</evidence>
<dbReference type="PROSITE" id="PS00389">
    <property type="entry name" value="ATPASE_DELTA"/>
    <property type="match status" value="1"/>
</dbReference>
<name>A0A4R2QYP7_9PSEU</name>
<dbReference type="OrthoDB" id="5242917at2"/>
<proteinExistence type="inferred from homology"/>
<gene>
    <name evidence="8" type="primary">atpH</name>
    <name evidence="9" type="ORF">EV191_10225</name>
</gene>
<evidence type="ECO:0000256" key="5">
    <source>
        <dbReference type="ARBA" id="ARBA00023136"/>
    </source>
</evidence>
<comment type="function">
    <text evidence="8">F(1)F(0) ATP synthase produces ATP from ADP in the presence of a proton or sodium gradient. F-type ATPases consist of two structural domains, F(1) containing the extramembraneous catalytic core and F(0) containing the membrane proton channel, linked together by a central stalk and a peripheral stalk. During catalysis, ATP synthesis in the catalytic domain of F(1) is coupled via a rotary mechanism of the central stalk subunits to proton translocation.</text>
</comment>
<accession>A0A4R2QYP7</accession>
<keyword evidence="10" id="KW-1185">Reference proteome</keyword>
<sequence>MSSLRATTLRAASREALEAAQGRLDEVLAEQATEPAALGAELYAVVELLSTEIPLRRAVADASSDAASRTRLVRQLLSDKVAESTLQVLDEVVVNRWSSPRELLDGIELLAGSALLARAERDGTLDTVEDELFRAGRLIAGNVELERALSDHAAPAAAKRELIRRLFADKVNTVTVTLLENVITLMRGRGVVFNLDELAERAAVRRQRSVAHVISARALSEEQQRQLAERLQGIYARPIALHVEIDPAIGGGLIVKVGDEVIDGSAAGQLDALRRQLAG</sequence>
<dbReference type="InterPro" id="IPR026015">
    <property type="entry name" value="ATP_synth_OSCP/delta_N_sf"/>
</dbReference>
<dbReference type="InterPro" id="IPR000711">
    <property type="entry name" value="ATPase_OSCP/dsu"/>
</dbReference>
<dbReference type="Gene3D" id="1.10.520.20">
    <property type="entry name" value="N-terminal domain of the delta subunit of the F1F0-ATP synthase"/>
    <property type="match status" value="1"/>
</dbReference>